<organism evidence="1 2">
    <name type="scientific">Rhodovulum euryhalinum</name>
    <dbReference type="NCBI Taxonomy" id="35805"/>
    <lineage>
        <taxon>Bacteria</taxon>
        <taxon>Pseudomonadati</taxon>
        <taxon>Pseudomonadota</taxon>
        <taxon>Alphaproteobacteria</taxon>
        <taxon>Rhodobacterales</taxon>
        <taxon>Paracoccaceae</taxon>
        <taxon>Rhodovulum</taxon>
    </lineage>
</organism>
<dbReference type="AlphaFoldDB" id="A0A4R2KA33"/>
<dbReference type="OrthoDB" id="5397989at2"/>
<evidence type="ECO:0000313" key="1">
    <source>
        <dbReference type="EMBL" id="TCO68847.1"/>
    </source>
</evidence>
<dbReference type="InterPro" id="IPR023883">
    <property type="entry name" value="CHP03980_redox-disulphide"/>
</dbReference>
<sequence length="74" mass="7972">MAPTQIDDPDLSIVAVLDRWPAAAWVFLRHRMLCVGCAVAPFHTISDACLEYGLSESVFRAEIARAIGAAAQGE</sequence>
<comment type="caution">
    <text evidence="1">The sequence shown here is derived from an EMBL/GenBank/DDBJ whole genome shotgun (WGS) entry which is preliminary data.</text>
</comment>
<reference evidence="1 2" key="1">
    <citation type="submission" date="2019-03" db="EMBL/GenBank/DDBJ databases">
        <title>Genomic Encyclopedia of Type Strains, Phase IV (KMG-IV): sequencing the most valuable type-strain genomes for metagenomic binning, comparative biology and taxonomic classification.</title>
        <authorList>
            <person name="Goeker M."/>
        </authorList>
    </citation>
    <scope>NUCLEOTIDE SEQUENCE [LARGE SCALE GENOMIC DNA]</scope>
    <source>
        <strain evidence="1 2">DSM 4868</strain>
    </source>
</reference>
<dbReference type="RefSeq" id="WP_132546679.1">
    <property type="nucleotide sequence ID" value="NZ_SLWW01000022.1"/>
</dbReference>
<name>A0A4R2KA33_9RHOB</name>
<accession>A0A4R2KA33</accession>
<gene>
    <name evidence="1" type="ORF">EV655_12225</name>
</gene>
<dbReference type="InterPro" id="IPR038062">
    <property type="entry name" value="ScdA-like_N_sf"/>
</dbReference>
<dbReference type="Gene3D" id="1.10.3910.10">
    <property type="entry name" value="SP0561-like"/>
    <property type="match status" value="1"/>
</dbReference>
<proteinExistence type="predicted"/>
<dbReference type="SUPFAM" id="SSF140683">
    <property type="entry name" value="SP0561-like"/>
    <property type="match status" value="1"/>
</dbReference>
<dbReference type="Proteomes" id="UP000295142">
    <property type="component" value="Unassembled WGS sequence"/>
</dbReference>
<keyword evidence="2" id="KW-1185">Reference proteome</keyword>
<protein>
    <submittedName>
        <fullName evidence="1">Hybrid cluster-associated redox disulfide protein</fullName>
    </submittedName>
</protein>
<dbReference type="NCBIfam" id="TIGR03980">
    <property type="entry name" value="prismane_assoc"/>
    <property type="match status" value="1"/>
</dbReference>
<dbReference type="EMBL" id="SLWW01000022">
    <property type="protein sequence ID" value="TCO68847.1"/>
    <property type="molecule type" value="Genomic_DNA"/>
</dbReference>
<evidence type="ECO:0000313" key="2">
    <source>
        <dbReference type="Proteomes" id="UP000295142"/>
    </source>
</evidence>